<comment type="subcellular location">
    <subcellularLocation>
        <location evidence="1">Membrane</location>
        <topology evidence="1">Multi-pass membrane protein</topology>
    </subcellularLocation>
</comment>
<dbReference type="EMBL" id="JALLAZ020000673">
    <property type="protein sequence ID" value="KAL3789639.1"/>
    <property type="molecule type" value="Genomic_DNA"/>
</dbReference>
<feature type="transmembrane region" description="Helical" evidence="5">
    <location>
        <begin position="363"/>
        <end position="385"/>
    </location>
</feature>
<feature type="transmembrane region" description="Helical" evidence="5">
    <location>
        <begin position="495"/>
        <end position="515"/>
    </location>
</feature>
<feature type="transmembrane region" description="Helical" evidence="5">
    <location>
        <begin position="314"/>
        <end position="338"/>
    </location>
</feature>
<name>A0ABD3PNJ8_9STRA</name>
<evidence type="ECO:0000256" key="4">
    <source>
        <dbReference type="ARBA" id="ARBA00023136"/>
    </source>
</evidence>
<dbReference type="GO" id="GO:0016020">
    <property type="term" value="C:membrane"/>
    <property type="evidence" value="ECO:0007669"/>
    <property type="project" value="UniProtKB-SubCell"/>
</dbReference>
<dbReference type="Proteomes" id="UP001530315">
    <property type="component" value="Unassembled WGS sequence"/>
</dbReference>
<keyword evidence="2 5" id="KW-0812">Transmembrane</keyword>
<feature type="transmembrane region" description="Helical" evidence="5">
    <location>
        <begin position="225"/>
        <end position="244"/>
    </location>
</feature>
<keyword evidence="4 5" id="KW-0472">Membrane</keyword>
<sequence>MEPPNEAFDRCVHLFDSRGKKMEKTSEIRYHLQPERVAPFHSVGQKTMNTSFGKLSRRHCKNPSISSVLLAEGLELPPEEEGLEELPPRFEPGSSKAKLTWFGAICLEGIGMFVEAYIIITTGQVKTIWHAAYPHCFYPTHEMTCPNQIHCCGSFANTPDTCGLNDPDYATEGLHQDCNPDGTYNSKFMCSAGTTGGISYAEFAGIMLGMVTFGKVADLLGKHTAGMLTAVFQVIGVAMMTFYSSENLNVMFVVFDIFFFIFGFGVGGEYPLTAANAASHHVESLEEASMDDAEKHHHRVLRERERAVRRGETIAMVFAMQGVGAVVGSIFLVCLIYFGEQEKVDCEINGYNPHGQSTEALSAIWRTFYFIGLIFVLMVLIYRGLVLEEGNGHKKLLARKEHRRAKLGYENSTLQVLWFYAPRLIGTGGCWFLVDVAFYGLKLFSGPIFAEINPDGDLITQNGYLLVNNLCALAGYYCAAYVIDKPRIGRKKLQMISNIACGIIFLFAGGIFNSAGPSVLMFLYFLSSFTVNFGPNVTTYVMAAETYPTELRATLHGISAFLGKCGALLATICFKYLTAPQIFFVCATTSFVGSLFSLLFSVDLTGVSLHEHDAQLELFLEGNVGEYRGKLNDPKHLSLYERMAGRHGSYDPDWAHAFLMSQAAGPASSN</sequence>
<dbReference type="SUPFAM" id="SSF103473">
    <property type="entry name" value="MFS general substrate transporter"/>
    <property type="match status" value="1"/>
</dbReference>
<feature type="transmembrane region" description="Helical" evidence="5">
    <location>
        <begin position="424"/>
        <end position="444"/>
    </location>
</feature>
<evidence type="ECO:0000313" key="6">
    <source>
        <dbReference type="EMBL" id="KAL3789639.1"/>
    </source>
</evidence>
<comment type="caution">
    <text evidence="6">The sequence shown here is derived from an EMBL/GenBank/DDBJ whole genome shotgun (WGS) entry which is preliminary data.</text>
</comment>
<keyword evidence="7" id="KW-1185">Reference proteome</keyword>
<dbReference type="Pfam" id="PF07690">
    <property type="entry name" value="MFS_1"/>
    <property type="match status" value="1"/>
</dbReference>
<evidence type="ECO:0000256" key="1">
    <source>
        <dbReference type="ARBA" id="ARBA00004141"/>
    </source>
</evidence>
<keyword evidence="3 5" id="KW-1133">Transmembrane helix</keyword>
<evidence type="ECO:0000313" key="7">
    <source>
        <dbReference type="Proteomes" id="UP001530315"/>
    </source>
</evidence>
<feature type="transmembrane region" description="Helical" evidence="5">
    <location>
        <begin position="192"/>
        <end position="213"/>
    </location>
</feature>
<dbReference type="AlphaFoldDB" id="A0ABD3PNJ8"/>
<proteinExistence type="predicted"/>
<protein>
    <recommendedName>
        <fullName evidence="8">Major facilitator superfamily (MFS) profile domain-containing protein</fullName>
    </recommendedName>
</protein>
<gene>
    <name evidence="6" type="ORF">ACHAW5_002356</name>
</gene>
<dbReference type="InterPro" id="IPR011701">
    <property type="entry name" value="MFS"/>
</dbReference>
<feature type="transmembrane region" description="Helical" evidence="5">
    <location>
        <begin position="464"/>
        <end position="483"/>
    </location>
</feature>
<dbReference type="Pfam" id="PF00083">
    <property type="entry name" value="Sugar_tr"/>
    <property type="match status" value="1"/>
</dbReference>
<dbReference type="InterPro" id="IPR036259">
    <property type="entry name" value="MFS_trans_sf"/>
</dbReference>
<accession>A0ABD3PNJ8</accession>
<evidence type="ECO:0000256" key="5">
    <source>
        <dbReference type="SAM" id="Phobius"/>
    </source>
</evidence>
<dbReference type="Gene3D" id="1.20.1250.20">
    <property type="entry name" value="MFS general substrate transporter like domains"/>
    <property type="match status" value="1"/>
</dbReference>
<reference evidence="6 7" key="1">
    <citation type="submission" date="2024-10" db="EMBL/GenBank/DDBJ databases">
        <title>Updated reference genomes for cyclostephanoid diatoms.</title>
        <authorList>
            <person name="Roberts W.R."/>
            <person name="Alverson A.J."/>
        </authorList>
    </citation>
    <scope>NUCLEOTIDE SEQUENCE [LARGE SCALE GENOMIC DNA]</scope>
    <source>
        <strain evidence="6 7">AJA276-08</strain>
    </source>
</reference>
<organism evidence="6 7">
    <name type="scientific">Stephanodiscus triporus</name>
    <dbReference type="NCBI Taxonomy" id="2934178"/>
    <lineage>
        <taxon>Eukaryota</taxon>
        <taxon>Sar</taxon>
        <taxon>Stramenopiles</taxon>
        <taxon>Ochrophyta</taxon>
        <taxon>Bacillariophyta</taxon>
        <taxon>Coscinodiscophyceae</taxon>
        <taxon>Thalassiosirophycidae</taxon>
        <taxon>Stephanodiscales</taxon>
        <taxon>Stephanodiscaceae</taxon>
        <taxon>Stephanodiscus</taxon>
    </lineage>
</organism>
<feature type="transmembrane region" description="Helical" evidence="5">
    <location>
        <begin position="582"/>
        <end position="602"/>
    </location>
</feature>
<evidence type="ECO:0000256" key="3">
    <source>
        <dbReference type="ARBA" id="ARBA00022989"/>
    </source>
</evidence>
<evidence type="ECO:0000256" key="2">
    <source>
        <dbReference type="ARBA" id="ARBA00022692"/>
    </source>
</evidence>
<dbReference type="PANTHER" id="PTHR24064">
    <property type="entry name" value="SOLUTE CARRIER FAMILY 22 MEMBER"/>
    <property type="match status" value="1"/>
</dbReference>
<evidence type="ECO:0008006" key="8">
    <source>
        <dbReference type="Google" id="ProtNLM"/>
    </source>
</evidence>
<feature type="transmembrane region" description="Helical" evidence="5">
    <location>
        <begin position="250"/>
        <end position="272"/>
    </location>
</feature>
<dbReference type="InterPro" id="IPR005828">
    <property type="entry name" value="MFS_sugar_transport-like"/>
</dbReference>
<feature type="transmembrane region" description="Helical" evidence="5">
    <location>
        <begin position="99"/>
        <end position="120"/>
    </location>
</feature>